<dbReference type="Gene3D" id="1.20.58.370">
    <property type="entry name" value="MalF N-terminal region-like"/>
    <property type="match status" value="1"/>
</dbReference>
<evidence type="ECO:0000313" key="9">
    <source>
        <dbReference type="EMBL" id="OPJ64459.1"/>
    </source>
</evidence>
<keyword evidence="3" id="KW-1003">Cell membrane</keyword>
<keyword evidence="6 7" id="KW-0472">Membrane</keyword>
<dbReference type="STRING" id="1450648.CLORY_06530"/>
<dbReference type="InterPro" id="IPR035906">
    <property type="entry name" value="MetI-like_sf"/>
</dbReference>
<feature type="transmembrane region" description="Helical" evidence="7">
    <location>
        <begin position="12"/>
        <end position="36"/>
    </location>
</feature>
<dbReference type="Pfam" id="PF00528">
    <property type="entry name" value="BPD_transp_1"/>
    <property type="match status" value="1"/>
</dbReference>
<dbReference type="Gene3D" id="1.10.3720.10">
    <property type="entry name" value="MetI-like"/>
    <property type="match status" value="1"/>
</dbReference>
<evidence type="ECO:0000256" key="5">
    <source>
        <dbReference type="ARBA" id="ARBA00022989"/>
    </source>
</evidence>
<comment type="caution">
    <text evidence="9">The sequence shown here is derived from an EMBL/GenBank/DDBJ whole genome shotgun (WGS) entry which is preliminary data.</text>
</comment>
<evidence type="ECO:0000256" key="3">
    <source>
        <dbReference type="ARBA" id="ARBA00022475"/>
    </source>
</evidence>
<comment type="similarity">
    <text evidence="7">Belongs to the binding-protein-dependent transport system permease family.</text>
</comment>
<dbReference type="RefSeq" id="WP_169911510.1">
    <property type="nucleotide sequence ID" value="NZ_MZGV01000004.1"/>
</dbReference>
<organism evidence="9 10">
    <name type="scientific">Clostridium oryzae</name>
    <dbReference type="NCBI Taxonomy" id="1450648"/>
    <lineage>
        <taxon>Bacteria</taxon>
        <taxon>Bacillati</taxon>
        <taxon>Bacillota</taxon>
        <taxon>Clostridia</taxon>
        <taxon>Eubacteriales</taxon>
        <taxon>Clostridiaceae</taxon>
        <taxon>Clostridium</taxon>
    </lineage>
</organism>
<gene>
    <name evidence="9" type="primary">malF_1</name>
    <name evidence="9" type="ORF">CLORY_06530</name>
</gene>
<evidence type="ECO:0000313" key="10">
    <source>
        <dbReference type="Proteomes" id="UP000190080"/>
    </source>
</evidence>
<feature type="transmembrane region" description="Helical" evidence="7">
    <location>
        <begin position="109"/>
        <end position="129"/>
    </location>
</feature>
<protein>
    <submittedName>
        <fullName evidence="9">Maltose transport system permease protein MalF</fullName>
    </submittedName>
</protein>
<dbReference type="AlphaFoldDB" id="A0A1V4IX22"/>
<dbReference type="PROSITE" id="PS50928">
    <property type="entry name" value="ABC_TM1"/>
    <property type="match status" value="1"/>
</dbReference>
<dbReference type="PANTHER" id="PTHR30193:SF41">
    <property type="entry name" value="DIACETYLCHITOBIOSE UPTAKE SYSTEM PERMEASE PROTEIN NGCF"/>
    <property type="match status" value="1"/>
</dbReference>
<keyword evidence="2 7" id="KW-0813">Transport</keyword>
<comment type="subcellular location">
    <subcellularLocation>
        <location evidence="1 7">Cell membrane</location>
        <topology evidence="1 7">Multi-pass membrane protein</topology>
    </subcellularLocation>
</comment>
<dbReference type="EMBL" id="MZGV01000004">
    <property type="protein sequence ID" value="OPJ64459.1"/>
    <property type="molecule type" value="Genomic_DNA"/>
</dbReference>
<evidence type="ECO:0000256" key="6">
    <source>
        <dbReference type="ARBA" id="ARBA00023136"/>
    </source>
</evidence>
<reference evidence="9 10" key="1">
    <citation type="submission" date="2017-03" db="EMBL/GenBank/DDBJ databases">
        <title>Genome sequence of Clostridium oryzae DSM 28571.</title>
        <authorList>
            <person name="Poehlein A."/>
            <person name="Daniel R."/>
        </authorList>
    </citation>
    <scope>NUCLEOTIDE SEQUENCE [LARGE SCALE GENOMIC DNA]</scope>
    <source>
        <strain evidence="9 10">DSM 28571</strain>
    </source>
</reference>
<dbReference type="InterPro" id="IPR035277">
    <property type="entry name" value="MalF_N"/>
</dbReference>
<sequence length="292" mass="33289">MLVNKKNRAYLYIVPSFIGILLIVVLPIFYCIYISFTNMNMYHWINYRFVGLESYTKVLKGLNGEFYQVLLRTIVWTVINIFLQVAFGIFLAMLLNIKQLKLKGLMRTLLILPWAIPVYISSLIWKGMFNYDFGIVNDLITKIGLHRIEWLTSPTFGMIACIIVNVWLATPFMMTVCLGALQSIDASYYEAADMDGANAFDKFFRITLPLIKSMLIAPIILTSFVTFKQFDIIYLMTGGLGGKTDVVITYAYNKAFTSKNYAFSSAFSVIIFLILLVFTIINMRAVKGGEDI</sequence>
<evidence type="ECO:0000256" key="7">
    <source>
        <dbReference type="RuleBase" id="RU363032"/>
    </source>
</evidence>
<evidence type="ECO:0000256" key="2">
    <source>
        <dbReference type="ARBA" id="ARBA00022448"/>
    </source>
</evidence>
<feature type="transmembrane region" description="Helical" evidence="7">
    <location>
        <begin position="156"/>
        <end position="182"/>
    </location>
</feature>
<keyword evidence="5 7" id="KW-1133">Transmembrane helix</keyword>
<evidence type="ECO:0000259" key="8">
    <source>
        <dbReference type="PROSITE" id="PS50928"/>
    </source>
</evidence>
<evidence type="ECO:0000256" key="1">
    <source>
        <dbReference type="ARBA" id="ARBA00004651"/>
    </source>
</evidence>
<dbReference type="SUPFAM" id="SSF160964">
    <property type="entry name" value="MalF N-terminal region-like"/>
    <property type="match status" value="1"/>
</dbReference>
<dbReference type="CDD" id="cd06261">
    <property type="entry name" value="TM_PBP2"/>
    <property type="match status" value="1"/>
</dbReference>
<feature type="transmembrane region" description="Helical" evidence="7">
    <location>
        <begin position="74"/>
        <end position="97"/>
    </location>
</feature>
<dbReference type="GO" id="GO:0055085">
    <property type="term" value="P:transmembrane transport"/>
    <property type="evidence" value="ECO:0007669"/>
    <property type="project" value="InterPro"/>
</dbReference>
<proteinExistence type="inferred from homology"/>
<keyword evidence="4 7" id="KW-0812">Transmembrane</keyword>
<dbReference type="InterPro" id="IPR051393">
    <property type="entry name" value="ABC_transporter_permease"/>
</dbReference>
<evidence type="ECO:0000256" key="4">
    <source>
        <dbReference type="ARBA" id="ARBA00022692"/>
    </source>
</evidence>
<dbReference type="PANTHER" id="PTHR30193">
    <property type="entry name" value="ABC TRANSPORTER PERMEASE PROTEIN"/>
    <property type="match status" value="1"/>
</dbReference>
<feature type="transmembrane region" description="Helical" evidence="7">
    <location>
        <begin position="261"/>
        <end position="281"/>
    </location>
</feature>
<accession>A0A1V4IX22</accession>
<dbReference type="Proteomes" id="UP000190080">
    <property type="component" value="Unassembled WGS sequence"/>
</dbReference>
<name>A0A1V4IX22_9CLOT</name>
<dbReference type="InterPro" id="IPR000515">
    <property type="entry name" value="MetI-like"/>
</dbReference>
<dbReference type="GO" id="GO:0005886">
    <property type="term" value="C:plasma membrane"/>
    <property type="evidence" value="ECO:0007669"/>
    <property type="project" value="UniProtKB-SubCell"/>
</dbReference>
<feature type="transmembrane region" description="Helical" evidence="7">
    <location>
        <begin position="203"/>
        <end position="227"/>
    </location>
</feature>
<dbReference type="SUPFAM" id="SSF161098">
    <property type="entry name" value="MetI-like"/>
    <property type="match status" value="1"/>
</dbReference>
<feature type="domain" description="ABC transmembrane type-1" evidence="8">
    <location>
        <begin position="70"/>
        <end position="282"/>
    </location>
</feature>
<keyword evidence="10" id="KW-1185">Reference proteome</keyword>